<dbReference type="Gene3D" id="2.30.29.90">
    <property type="match status" value="1"/>
</dbReference>
<organism evidence="20 21">
    <name type="scientific">Oncorhynchus tshawytscha</name>
    <name type="common">Chinook salmon</name>
    <name type="synonym">Salmo tshawytscha</name>
    <dbReference type="NCBI Taxonomy" id="74940"/>
    <lineage>
        <taxon>Eukaryota</taxon>
        <taxon>Metazoa</taxon>
        <taxon>Chordata</taxon>
        <taxon>Craniata</taxon>
        <taxon>Vertebrata</taxon>
        <taxon>Euteleostomi</taxon>
        <taxon>Actinopterygii</taxon>
        <taxon>Neopterygii</taxon>
        <taxon>Teleostei</taxon>
        <taxon>Protacanthopterygii</taxon>
        <taxon>Salmoniformes</taxon>
        <taxon>Salmonidae</taxon>
        <taxon>Salmoninae</taxon>
        <taxon>Oncorhynchus</taxon>
    </lineage>
</organism>
<dbReference type="CDD" id="cd14683">
    <property type="entry name" value="PH-EXOC1"/>
    <property type="match status" value="1"/>
</dbReference>
<dbReference type="InterPro" id="IPR019160">
    <property type="entry name" value="Sec3_CC"/>
</dbReference>
<protein>
    <recommendedName>
        <fullName evidence="15">Exocyst complex component 1</fullName>
    </recommendedName>
    <alternativeName>
        <fullName evidence="16">Exocyst complex component Sec3</fullName>
    </alternativeName>
</protein>
<comment type="subunit">
    <text evidence="14">The exocyst complex is composed of EXOC1, EXOC2, EXOC3, EXOC4, EXOC5, EXOC6, EXOC7 and EXOC8. Interacts with EEF1A1. Interacts with SLC6A9; interaction increases the transporter capacity of SLC6A9 probably by promoting its insertion into the cell membrane.</text>
</comment>
<dbReference type="SMART" id="SM01313">
    <property type="entry name" value="Sec3-PIP2_bind"/>
    <property type="match status" value="1"/>
</dbReference>
<evidence type="ECO:0000256" key="14">
    <source>
        <dbReference type="ARBA" id="ARBA00061758"/>
    </source>
</evidence>
<evidence type="ECO:0000313" key="20">
    <source>
        <dbReference type="Ensembl" id="ENSOTSP00005070172.2"/>
    </source>
</evidence>
<evidence type="ECO:0000256" key="6">
    <source>
        <dbReference type="ARBA" id="ARBA00022448"/>
    </source>
</evidence>
<evidence type="ECO:0000256" key="8">
    <source>
        <dbReference type="ARBA" id="ARBA00022483"/>
    </source>
</evidence>
<keyword evidence="7" id="KW-1003">Cell membrane</keyword>
<keyword evidence="12 17" id="KW-0175">Coiled coil</keyword>
<dbReference type="GO" id="GO:0090543">
    <property type="term" value="C:Flemming body"/>
    <property type="evidence" value="ECO:0007669"/>
    <property type="project" value="UniProtKB-SubCell"/>
</dbReference>
<dbReference type="InterPro" id="IPR028258">
    <property type="entry name" value="Sec3-PIP2_bind"/>
</dbReference>
<comment type="function">
    <text evidence="1">Component of the exocyst complex involved in the docking of exocytic vesicles with fusion sites on the plasma membrane.</text>
</comment>
<evidence type="ECO:0000256" key="2">
    <source>
        <dbReference type="ARBA" id="ARBA00004236"/>
    </source>
</evidence>
<keyword evidence="9" id="KW-0963">Cytoplasm</keyword>
<keyword evidence="13" id="KW-0472">Membrane</keyword>
<evidence type="ECO:0000256" key="7">
    <source>
        <dbReference type="ARBA" id="ARBA00022475"/>
    </source>
</evidence>
<dbReference type="Proteomes" id="UP000694402">
    <property type="component" value="Unassembled WGS sequence"/>
</dbReference>
<reference evidence="20" key="1">
    <citation type="submission" date="2025-08" db="UniProtKB">
        <authorList>
            <consortium name="Ensembl"/>
        </authorList>
    </citation>
    <scope>IDENTIFICATION</scope>
</reference>
<reference evidence="20" key="2">
    <citation type="submission" date="2025-09" db="UniProtKB">
        <authorList>
            <consortium name="Ensembl"/>
        </authorList>
    </citation>
    <scope>IDENTIFICATION</scope>
</reference>
<evidence type="ECO:0000256" key="17">
    <source>
        <dbReference type="SAM" id="Coils"/>
    </source>
</evidence>
<dbReference type="GO" id="GO:0006887">
    <property type="term" value="P:exocytosis"/>
    <property type="evidence" value="ECO:0007669"/>
    <property type="project" value="UniProtKB-KW"/>
</dbReference>
<keyword evidence="8" id="KW-0268">Exocytosis</keyword>
<gene>
    <name evidence="20" type="primary">EXOC1</name>
</gene>
<evidence type="ECO:0000256" key="11">
    <source>
        <dbReference type="ARBA" id="ARBA00022927"/>
    </source>
</evidence>
<comment type="subcellular location">
    <subcellularLocation>
        <location evidence="2">Cell membrane</location>
    </subcellularLocation>
    <subcellularLocation>
        <location evidence="4">Cytoplasm</location>
        <location evidence="4">Perinuclear region</location>
    </subcellularLocation>
    <subcellularLocation>
        <location evidence="3">Midbody</location>
        <location evidence="3">Midbody ring</location>
    </subcellularLocation>
</comment>
<evidence type="ECO:0000256" key="3">
    <source>
        <dbReference type="ARBA" id="ARBA00004476"/>
    </source>
</evidence>
<dbReference type="GO" id="GO:0000145">
    <property type="term" value="C:exocyst"/>
    <property type="evidence" value="ECO:0007669"/>
    <property type="project" value="InterPro"/>
</dbReference>
<dbReference type="GO" id="GO:0006893">
    <property type="term" value="P:Golgi to plasma membrane transport"/>
    <property type="evidence" value="ECO:0007669"/>
    <property type="project" value="TreeGrafter"/>
</dbReference>
<dbReference type="Ensembl" id="ENSOTST00005076184.2">
    <property type="protein sequence ID" value="ENSOTSP00005070172.2"/>
    <property type="gene ID" value="ENSOTSG00005032522.2"/>
</dbReference>
<dbReference type="AlphaFoldDB" id="A0A8C8HTP1"/>
<evidence type="ECO:0000256" key="9">
    <source>
        <dbReference type="ARBA" id="ARBA00022490"/>
    </source>
</evidence>
<dbReference type="Pfam" id="PF15277">
    <property type="entry name" value="Sec3-PIP2_bind"/>
    <property type="match status" value="1"/>
</dbReference>
<evidence type="ECO:0000256" key="13">
    <source>
        <dbReference type="ARBA" id="ARBA00023136"/>
    </source>
</evidence>
<feature type="compositionally biased region" description="Basic and acidic residues" evidence="18">
    <location>
        <begin position="455"/>
        <end position="467"/>
    </location>
</feature>
<keyword evidence="10" id="KW-0597">Phosphoprotein</keyword>
<dbReference type="InterPro" id="IPR048628">
    <property type="entry name" value="Sec3_C"/>
</dbReference>
<evidence type="ECO:0000313" key="21">
    <source>
        <dbReference type="Proteomes" id="UP000694402"/>
    </source>
</evidence>
<evidence type="ECO:0000259" key="19">
    <source>
        <dbReference type="SMART" id="SM01313"/>
    </source>
</evidence>
<feature type="region of interest" description="Disordered" evidence="18">
    <location>
        <begin position="446"/>
        <end position="503"/>
    </location>
</feature>
<keyword evidence="11" id="KW-0653">Protein transport</keyword>
<evidence type="ECO:0000256" key="4">
    <source>
        <dbReference type="ARBA" id="ARBA00004556"/>
    </source>
</evidence>
<dbReference type="PANTHER" id="PTHR16092:SF14">
    <property type="entry name" value="EXOCYST COMPLEX COMPONENT 1 ISOFORM X1"/>
    <property type="match status" value="1"/>
</dbReference>
<dbReference type="GO" id="GO:0015031">
    <property type="term" value="P:protein transport"/>
    <property type="evidence" value="ECO:0007669"/>
    <property type="project" value="UniProtKB-KW"/>
</dbReference>
<evidence type="ECO:0000256" key="15">
    <source>
        <dbReference type="ARBA" id="ARBA00068988"/>
    </source>
</evidence>
<evidence type="ECO:0000256" key="18">
    <source>
        <dbReference type="SAM" id="MobiDB-lite"/>
    </source>
</evidence>
<feature type="compositionally biased region" description="Low complexity" evidence="18">
    <location>
        <begin position="490"/>
        <end position="499"/>
    </location>
</feature>
<sequence length="900" mass="102864">MTAIKHALQRDIFTPNDERLLSIVNVCKAGKKKKNCFLCATVTTERPVQVRVVKVKKSDKGDFYKRQMAWELRDLAEVDAKDASKENPEFDLHFEKVYRWVASSTAEKNSFISCIWKLNQRYLRKKVEFVNVSSQLLEELPKAEESVPSGESQSVAGGDEDALDDYQELNAREEQDIEGMMEVCEYAISNAEAFAEKLSRELQVLDGANIQSIMASEKQVNILMQLLDEALSEVDTIEGKLSSYEEMLQSVKEQMDQISQSNRLIQISNTNNGKLLDEIQFLVNYMDLSKGHIRALQDGDLSSPKGIEACINASEALLQCMNVALRPGHEKLMAVKQQQHLFTELRDTFARRLTNHLNNVFVHQGHDQSSTLSQHTAELTLPKHSPLHRDLLRYAKLMEWLKNTQREKYDGLSRTYVDYMTRLYEREIKDFFEVAKIKMAGTTKEGKGNKFATLPRKESALKQETESLHGSSGKLTGSTSSLNKLTVQGSSSRRSQSSSLLDMGNMSASDLDVADRTKFDKIFEQVLSELEPLCLAEQDFISKFFKLQQHPTLAQVNSIPNSIFHGPLLSSSSLLPYYYLSKDMVRLMMNKIFQSIETELNSLIALGDKIDSFHSLYMLVKMSHHVWTAQNVDPASYLSTTLGNVLVTVKRNFDKCISGQIRQMEEVKISKKSKVGILPFVTGFEEFAELAETIFRNAERRGDLDKAYVKLIRAVFMNVEKVANESQKTPRDVVMMENFHHIFSTQSRLKISCLETERREAKHKYTDHLQSYVINSLGQPLEKLNHFFEGVEARVAQGVREEEVSYQLAFNKQELRKVIKEYPGKEVKKGLDNLYKKVDKHLCEEESLLQVVWHSMQDEFIRQYKHFEGLIGRCYPGSGITMEFTIGDMLEYFSSIAQSH</sequence>
<feature type="compositionally biased region" description="Low complexity" evidence="18">
    <location>
        <begin position="468"/>
        <end position="482"/>
    </location>
</feature>
<evidence type="ECO:0000256" key="10">
    <source>
        <dbReference type="ARBA" id="ARBA00022553"/>
    </source>
</evidence>
<dbReference type="Pfam" id="PF09763">
    <property type="entry name" value="Sec3_CC"/>
    <property type="match status" value="1"/>
</dbReference>
<evidence type="ECO:0000256" key="5">
    <source>
        <dbReference type="ARBA" id="ARBA00006518"/>
    </source>
</evidence>
<dbReference type="PANTHER" id="PTHR16092">
    <property type="entry name" value="SEC3/SYNTAXIN-RELATED"/>
    <property type="match status" value="1"/>
</dbReference>
<evidence type="ECO:0000256" key="12">
    <source>
        <dbReference type="ARBA" id="ARBA00023054"/>
    </source>
</evidence>
<dbReference type="GO" id="GO:0005886">
    <property type="term" value="C:plasma membrane"/>
    <property type="evidence" value="ECO:0007669"/>
    <property type="project" value="UniProtKB-SubCell"/>
</dbReference>
<proteinExistence type="inferred from homology"/>
<feature type="domain" description="Exocyst complex component Sec3 PIP2-binding N-terminal" evidence="19">
    <location>
        <begin position="31"/>
        <end position="122"/>
    </location>
</feature>
<evidence type="ECO:0000256" key="16">
    <source>
        <dbReference type="ARBA" id="ARBA00079611"/>
    </source>
</evidence>
<name>A0A8C8HTP1_ONCTS</name>
<dbReference type="GO" id="GO:0005546">
    <property type="term" value="F:phosphatidylinositol-4,5-bisphosphate binding"/>
    <property type="evidence" value="ECO:0007669"/>
    <property type="project" value="TreeGrafter"/>
</dbReference>
<keyword evidence="21" id="KW-1185">Reference proteome</keyword>
<dbReference type="FunFam" id="2.30.29.90:FF:000001">
    <property type="entry name" value="exocyst complex component 1 isoform X1"/>
    <property type="match status" value="1"/>
</dbReference>
<feature type="coiled-coil region" evidence="17">
    <location>
        <begin position="227"/>
        <end position="261"/>
    </location>
</feature>
<dbReference type="Pfam" id="PF20654">
    <property type="entry name" value="Sec3_C-term"/>
    <property type="match status" value="1"/>
</dbReference>
<dbReference type="GeneTree" id="ENSGT00940000158640"/>
<dbReference type="GO" id="GO:0048471">
    <property type="term" value="C:perinuclear region of cytoplasm"/>
    <property type="evidence" value="ECO:0007669"/>
    <property type="project" value="UniProtKB-SubCell"/>
</dbReference>
<keyword evidence="6" id="KW-0813">Transport</keyword>
<accession>A0A8C8HTP1</accession>
<evidence type="ECO:0000256" key="1">
    <source>
        <dbReference type="ARBA" id="ARBA00002660"/>
    </source>
</evidence>
<comment type="similarity">
    <text evidence="5">Belongs to the SEC3 family.</text>
</comment>